<evidence type="ECO:0000259" key="9">
    <source>
        <dbReference type="PROSITE" id="PS50109"/>
    </source>
</evidence>
<feature type="domain" description="Histidine kinase" evidence="9">
    <location>
        <begin position="324"/>
        <end position="548"/>
    </location>
</feature>
<accession>A0A6J6T1Y1</accession>
<dbReference type="InterPro" id="IPR005467">
    <property type="entry name" value="His_kinase_dom"/>
</dbReference>
<dbReference type="FunFam" id="1.10.287.130:FF:000001">
    <property type="entry name" value="Two-component sensor histidine kinase"/>
    <property type="match status" value="1"/>
</dbReference>
<dbReference type="InterPro" id="IPR036890">
    <property type="entry name" value="HATPase_C_sf"/>
</dbReference>
<dbReference type="InterPro" id="IPR003594">
    <property type="entry name" value="HATPase_dom"/>
</dbReference>
<evidence type="ECO:0000256" key="5">
    <source>
        <dbReference type="ARBA" id="ARBA00022777"/>
    </source>
</evidence>
<dbReference type="Pfam" id="PF00512">
    <property type="entry name" value="HisKA"/>
    <property type="match status" value="1"/>
</dbReference>
<keyword evidence="6" id="KW-0902">Two-component regulatory system</keyword>
<keyword evidence="4" id="KW-0808">Transferase</keyword>
<keyword evidence="5" id="KW-0418">Kinase</keyword>
<dbReference type="InterPro" id="IPR050736">
    <property type="entry name" value="Sensor_HK_Regulatory"/>
</dbReference>
<name>A0A6J6T1Y1_9ZZZZ</name>
<keyword evidence="7 8" id="KW-0472">Membrane</keyword>
<dbReference type="InterPro" id="IPR036097">
    <property type="entry name" value="HisK_dim/P_sf"/>
</dbReference>
<evidence type="ECO:0000256" key="8">
    <source>
        <dbReference type="SAM" id="Phobius"/>
    </source>
</evidence>
<dbReference type="GO" id="GO:0000155">
    <property type="term" value="F:phosphorelay sensor kinase activity"/>
    <property type="evidence" value="ECO:0007669"/>
    <property type="project" value="InterPro"/>
</dbReference>
<dbReference type="PANTHER" id="PTHR43711">
    <property type="entry name" value="TWO-COMPONENT HISTIDINE KINASE"/>
    <property type="match status" value="1"/>
</dbReference>
<feature type="transmembrane region" description="Helical" evidence="8">
    <location>
        <begin position="107"/>
        <end position="129"/>
    </location>
</feature>
<reference evidence="10" key="1">
    <citation type="submission" date="2020-05" db="EMBL/GenBank/DDBJ databases">
        <authorList>
            <person name="Chiriac C."/>
            <person name="Salcher M."/>
            <person name="Ghai R."/>
            <person name="Kavagutti S V."/>
        </authorList>
    </citation>
    <scope>NUCLEOTIDE SEQUENCE</scope>
</reference>
<evidence type="ECO:0000313" key="10">
    <source>
        <dbReference type="EMBL" id="CAB4741142.1"/>
    </source>
</evidence>
<comment type="catalytic activity">
    <reaction evidence="1">
        <text>ATP + protein L-histidine = ADP + protein N-phospho-L-histidine.</text>
        <dbReference type="EC" id="2.7.13.3"/>
    </reaction>
</comment>
<dbReference type="InterPro" id="IPR013656">
    <property type="entry name" value="PAS_4"/>
</dbReference>
<organism evidence="10">
    <name type="scientific">freshwater metagenome</name>
    <dbReference type="NCBI Taxonomy" id="449393"/>
    <lineage>
        <taxon>unclassified sequences</taxon>
        <taxon>metagenomes</taxon>
        <taxon>ecological metagenomes</taxon>
    </lineage>
</organism>
<keyword evidence="8" id="KW-0812">Transmembrane</keyword>
<proteinExistence type="predicted"/>
<dbReference type="EMBL" id="CAEZYQ010000008">
    <property type="protein sequence ID" value="CAB4741142.1"/>
    <property type="molecule type" value="Genomic_DNA"/>
</dbReference>
<dbReference type="InterPro" id="IPR003661">
    <property type="entry name" value="HisK_dim/P_dom"/>
</dbReference>
<dbReference type="InterPro" id="IPR004358">
    <property type="entry name" value="Sig_transdc_His_kin-like_C"/>
</dbReference>
<evidence type="ECO:0000256" key="1">
    <source>
        <dbReference type="ARBA" id="ARBA00000085"/>
    </source>
</evidence>
<dbReference type="PANTHER" id="PTHR43711:SF1">
    <property type="entry name" value="HISTIDINE KINASE 1"/>
    <property type="match status" value="1"/>
</dbReference>
<dbReference type="Gene3D" id="1.10.287.130">
    <property type="match status" value="1"/>
</dbReference>
<dbReference type="PRINTS" id="PR00344">
    <property type="entry name" value="BCTRLSENSOR"/>
</dbReference>
<sequence length="552" mass="57561">MLAPGGPGETGEGSPMRSYLAALRRVVNLVDDPDPRLLQTAFAALVLLDSLLRSSVGTPLDAARGPLVGLGLLALTTLAVWVAPGAGSGVRHAPLLVVVLDLAAVGLVRLVPEGSAAGILVVLPALWLARLHGARGAAAAGLAAAAVVSVPGLLYVGLSGASLTRAVLPPLVAWLVGLGVASAVTRAESERRISTAILDTVDVGLVLLDAEGRYLRANRRHQDFIDLAFPDGHAGRAGQLGAVHHPDGRRVTREEMPSFRAASGEEYSDIRIWCGDDPLTRRALSVSARTLRDDQGRRVGAALAYKDITDLLSALEAKDEFVSTVSHELRTPLASIAGYVEVVLGREDLPAPAAEHLRVVERNTVRLDRLVGDLLATAQAGSGPLPVHRAESDLAVLVREAVEVATPAAEAAGVELDRRCPGSLPVHVDPRRIGQVLDNLLSNALKHTGDGGRVCVEVTERPAESQGGQGGLVELAVCDTGTGIPPDDLDRLFVRFHRSSTSRDLAIPGLGLGLCIARDIVAAHGGRIDVESEVGVGTTVRVLLPRQAPAGP</sequence>
<dbReference type="PROSITE" id="PS50109">
    <property type="entry name" value="HIS_KIN"/>
    <property type="match status" value="1"/>
</dbReference>
<evidence type="ECO:0000256" key="3">
    <source>
        <dbReference type="ARBA" id="ARBA00022553"/>
    </source>
</evidence>
<dbReference type="SUPFAM" id="SSF55785">
    <property type="entry name" value="PYP-like sensor domain (PAS domain)"/>
    <property type="match status" value="1"/>
</dbReference>
<dbReference type="Gene3D" id="3.30.450.20">
    <property type="entry name" value="PAS domain"/>
    <property type="match status" value="1"/>
</dbReference>
<dbReference type="AlphaFoldDB" id="A0A6J6T1Y1"/>
<keyword evidence="3" id="KW-0597">Phosphoprotein</keyword>
<evidence type="ECO:0000256" key="7">
    <source>
        <dbReference type="ARBA" id="ARBA00023136"/>
    </source>
</evidence>
<dbReference type="InterPro" id="IPR035965">
    <property type="entry name" value="PAS-like_dom_sf"/>
</dbReference>
<gene>
    <name evidence="10" type="ORF">UFOPK2761_01285</name>
</gene>
<dbReference type="FunFam" id="3.30.565.10:FF:000006">
    <property type="entry name" value="Sensor histidine kinase WalK"/>
    <property type="match status" value="1"/>
</dbReference>
<feature type="transmembrane region" description="Helical" evidence="8">
    <location>
        <begin position="136"/>
        <end position="155"/>
    </location>
</feature>
<evidence type="ECO:0000256" key="6">
    <source>
        <dbReference type="ARBA" id="ARBA00023012"/>
    </source>
</evidence>
<dbReference type="CDD" id="cd00082">
    <property type="entry name" value="HisKA"/>
    <property type="match status" value="1"/>
</dbReference>
<dbReference type="Pfam" id="PF02518">
    <property type="entry name" value="HATPase_c"/>
    <property type="match status" value="1"/>
</dbReference>
<dbReference type="SMART" id="SM00388">
    <property type="entry name" value="HisKA"/>
    <property type="match status" value="1"/>
</dbReference>
<dbReference type="CDD" id="cd00075">
    <property type="entry name" value="HATPase"/>
    <property type="match status" value="1"/>
</dbReference>
<feature type="transmembrane region" description="Helical" evidence="8">
    <location>
        <begin position="167"/>
        <end position="185"/>
    </location>
</feature>
<keyword evidence="8" id="KW-1133">Transmembrane helix</keyword>
<dbReference type="SUPFAM" id="SSF47384">
    <property type="entry name" value="Homodimeric domain of signal transducing histidine kinase"/>
    <property type="match status" value="1"/>
</dbReference>
<evidence type="ECO:0000256" key="4">
    <source>
        <dbReference type="ARBA" id="ARBA00022679"/>
    </source>
</evidence>
<dbReference type="SMART" id="SM00387">
    <property type="entry name" value="HATPase_c"/>
    <property type="match status" value="1"/>
</dbReference>
<dbReference type="SUPFAM" id="SSF55874">
    <property type="entry name" value="ATPase domain of HSP90 chaperone/DNA topoisomerase II/histidine kinase"/>
    <property type="match status" value="1"/>
</dbReference>
<feature type="transmembrane region" description="Helical" evidence="8">
    <location>
        <begin position="67"/>
        <end position="87"/>
    </location>
</feature>
<dbReference type="Pfam" id="PF08448">
    <property type="entry name" value="PAS_4"/>
    <property type="match status" value="1"/>
</dbReference>
<dbReference type="Gene3D" id="3.30.565.10">
    <property type="entry name" value="Histidine kinase-like ATPase, C-terminal domain"/>
    <property type="match status" value="1"/>
</dbReference>
<dbReference type="EC" id="2.7.13.3" evidence="2"/>
<protein>
    <recommendedName>
        <fullName evidence="2">histidine kinase</fullName>
        <ecNumber evidence="2">2.7.13.3</ecNumber>
    </recommendedName>
</protein>
<evidence type="ECO:0000256" key="2">
    <source>
        <dbReference type="ARBA" id="ARBA00012438"/>
    </source>
</evidence>